<evidence type="ECO:0000256" key="3">
    <source>
        <dbReference type="SAM" id="MobiDB-lite"/>
    </source>
</evidence>
<dbReference type="InterPro" id="IPR013320">
    <property type="entry name" value="ConA-like_dom_sf"/>
</dbReference>
<dbReference type="InterPro" id="IPR022385">
    <property type="entry name" value="Rhs_assc_core"/>
</dbReference>
<feature type="compositionally biased region" description="Polar residues" evidence="3">
    <location>
        <begin position="3863"/>
        <end position="3879"/>
    </location>
</feature>
<feature type="transmembrane region" description="Helical" evidence="4">
    <location>
        <begin position="3698"/>
        <end position="3718"/>
    </location>
</feature>
<feature type="compositionally biased region" description="Low complexity" evidence="3">
    <location>
        <begin position="4004"/>
        <end position="4014"/>
    </location>
</feature>
<feature type="region of interest" description="Disordered" evidence="3">
    <location>
        <begin position="1388"/>
        <end position="1449"/>
    </location>
</feature>
<dbReference type="InterPro" id="IPR050708">
    <property type="entry name" value="T6SS_VgrG/RHS"/>
</dbReference>
<feature type="compositionally biased region" description="Low complexity" evidence="3">
    <location>
        <begin position="3805"/>
        <end position="3829"/>
    </location>
</feature>
<dbReference type="EMBL" id="JAGSOG010000205">
    <property type="protein sequence ID" value="MBR7837452.1"/>
    <property type="molecule type" value="Genomic_DNA"/>
</dbReference>
<dbReference type="NCBIfam" id="TIGR03696">
    <property type="entry name" value="Rhs_assc_core"/>
    <property type="match status" value="1"/>
</dbReference>
<evidence type="ECO:0000256" key="4">
    <source>
        <dbReference type="SAM" id="Phobius"/>
    </source>
</evidence>
<dbReference type="RefSeq" id="WP_212531920.1">
    <property type="nucleotide sequence ID" value="NZ_JAGSOG010000205.1"/>
</dbReference>
<dbReference type="SUPFAM" id="SSF49899">
    <property type="entry name" value="Concanavalin A-like lectins/glucanases"/>
    <property type="match status" value="5"/>
</dbReference>
<proteinExistence type="predicted"/>
<evidence type="ECO:0000259" key="5">
    <source>
        <dbReference type="SMART" id="SM00560"/>
    </source>
</evidence>
<dbReference type="InterPro" id="IPR006530">
    <property type="entry name" value="YD"/>
</dbReference>
<organism evidence="6 7">
    <name type="scientific">Actinospica durhamensis</name>
    <dbReference type="NCBI Taxonomy" id="1508375"/>
    <lineage>
        <taxon>Bacteria</taxon>
        <taxon>Bacillati</taxon>
        <taxon>Actinomycetota</taxon>
        <taxon>Actinomycetes</taxon>
        <taxon>Catenulisporales</taxon>
        <taxon>Actinospicaceae</taxon>
        <taxon>Actinospica</taxon>
    </lineage>
</organism>
<evidence type="ECO:0000313" key="6">
    <source>
        <dbReference type="EMBL" id="MBR7837452.1"/>
    </source>
</evidence>
<dbReference type="Pfam" id="PF20148">
    <property type="entry name" value="DUF6531"/>
    <property type="match status" value="1"/>
</dbReference>
<dbReference type="InterPro" id="IPR036844">
    <property type="entry name" value="Hint_dom_sf"/>
</dbReference>
<dbReference type="InterPro" id="IPR031325">
    <property type="entry name" value="RHS_repeat"/>
</dbReference>
<evidence type="ECO:0000256" key="2">
    <source>
        <dbReference type="ARBA" id="ARBA00023157"/>
    </source>
</evidence>
<dbReference type="SMART" id="SM00560">
    <property type="entry name" value="LamGL"/>
    <property type="match status" value="3"/>
</dbReference>
<dbReference type="Pfam" id="PF14440">
    <property type="entry name" value="XOO_2897-deam"/>
    <property type="match status" value="1"/>
</dbReference>
<keyword evidence="4" id="KW-0472">Membrane</keyword>
<feature type="region of interest" description="Disordered" evidence="3">
    <location>
        <begin position="3934"/>
        <end position="3953"/>
    </location>
</feature>
<keyword evidence="7" id="KW-1185">Reference proteome</keyword>
<dbReference type="InterPro" id="IPR006558">
    <property type="entry name" value="LamG-like"/>
</dbReference>
<feature type="domain" description="LamG-like jellyroll fold" evidence="5">
    <location>
        <begin position="1001"/>
        <end position="1141"/>
    </location>
</feature>
<feature type="region of interest" description="Disordered" evidence="3">
    <location>
        <begin position="2615"/>
        <end position="2637"/>
    </location>
</feature>
<dbReference type="Gene3D" id="2.170.16.10">
    <property type="entry name" value="Hedgehog/Intein (Hint) domain"/>
    <property type="match status" value="2"/>
</dbReference>
<feature type="region of interest" description="Disordered" evidence="3">
    <location>
        <begin position="4004"/>
        <end position="4027"/>
    </location>
</feature>
<dbReference type="InterPro" id="IPR032722">
    <property type="entry name" value="Deaminase_XOO_2897"/>
</dbReference>
<feature type="region of interest" description="Disordered" evidence="3">
    <location>
        <begin position="2845"/>
        <end position="2885"/>
    </location>
</feature>
<feature type="transmembrane region" description="Helical" evidence="4">
    <location>
        <begin position="3663"/>
        <end position="3686"/>
    </location>
</feature>
<dbReference type="PANTHER" id="PTHR32305">
    <property type="match status" value="1"/>
</dbReference>
<dbReference type="SUPFAM" id="SSF51294">
    <property type="entry name" value="Hedgehog/intein (Hint) domain"/>
    <property type="match status" value="2"/>
</dbReference>
<feature type="region of interest" description="Disordered" evidence="3">
    <location>
        <begin position="3485"/>
        <end position="3539"/>
    </location>
</feature>
<feature type="compositionally biased region" description="Polar residues" evidence="3">
    <location>
        <begin position="2848"/>
        <end position="2860"/>
    </location>
</feature>
<name>A0A941ESV3_9ACTN</name>
<dbReference type="Gene3D" id="2.60.120.200">
    <property type="match status" value="5"/>
</dbReference>
<feature type="region of interest" description="Disordered" evidence="3">
    <location>
        <begin position="3805"/>
        <end position="3880"/>
    </location>
</feature>
<feature type="region of interest" description="Disordered" evidence="3">
    <location>
        <begin position="49"/>
        <end position="89"/>
    </location>
</feature>
<feature type="domain" description="LamG-like jellyroll fold" evidence="5">
    <location>
        <begin position="2053"/>
        <end position="2194"/>
    </location>
</feature>
<dbReference type="Pfam" id="PF05593">
    <property type="entry name" value="RHS_repeat"/>
    <property type="match status" value="1"/>
</dbReference>
<feature type="compositionally biased region" description="Low complexity" evidence="3">
    <location>
        <begin position="1431"/>
        <end position="1448"/>
    </location>
</feature>
<dbReference type="Proteomes" id="UP000675781">
    <property type="component" value="Unassembled WGS sequence"/>
</dbReference>
<reference evidence="6" key="1">
    <citation type="submission" date="2021-04" db="EMBL/GenBank/DDBJ databases">
        <title>Genome based classification of Actinospica acidithermotolerans sp. nov., an actinobacterium isolated from an Indonesian hot spring.</title>
        <authorList>
            <person name="Kusuma A.B."/>
            <person name="Putra K.E."/>
            <person name="Nafisah S."/>
            <person name="Loh J."/>
            <person name="Nouioui I."/>
            <person name="Goodfellow M."/>
        </authorList>
    </citation>
    <scope>NUCLEOTIDE SEQUENCE</scope>
    <source>
        <strain evidence="6">CSCA 57</strain>
    </source>
</reference>
<feature type="compositionally biased region" description="Basic and acidic residues" evidence="3">
    <location>
        <begin position="54"/>
        <end position="67"/>
    </location>
</feature>
<protein>
    <recommendedName>
        <fullName evidence="5">LamG-like jellyroll fold domain-containing protein</fullName>
    </recommendedName>
</protein>
<dbReference type="Pfam" id="PF13385">
    <property type="entry name" value="Laminin_G_3"/>
    <property type="match status" value="3"/>
</dbReference>
<feature type="compositionally biased region" description="Gly residues" evidence="3">
    <location>
        <begin position="68"/>
        <end position="78"/>
    </location>
</feature>
<evidence type="ECO:0000256" key="1">
    <source>
        <dbReference type="ARBA" id="ARBA00022729"/>
    </source>
</evidence>
<feature type="compositionally biased region" description="Basic and acidic residues" evidence="3">
    <location>
        <begin position="192"/>
        <end position="207"/>
    </location>
</feature>
<keyword evidence="4" id="KW-1133">Transmembrane helix</keyword>
<gene>
    <name evidence="6" type="ORF">KDL01_29505</name>
</gene>
<dbReference type="PANTHER" id="PTHR32305:SF15">
    <property type="entry name" value="PROTEIN RHSA-RELATED"/>
    <property type="match status" value="1"/>
</dbReference>
<dbReference type="Gene3D" id="2.180.10.10">
    <property type="entry name" value="RHS repeat-associated core"/>
    <property type="match status" value="3"/>
</dbReference>
<feature type="region of interest" description="Disordered" evidence="3">
    <location>
        <begin position="180"/>
        <end position="215"/>
    </location>
</feature>
<keyword evidence="4" id="KW-0812">Transmembrane</keyword>
<feature type="domain" description="LamG-like jellyroll fold" evidence="5">
    <location>
        <begin position="1834"/>
        <end position="1976"/>
    </location>
</feature>
<sequence length="4259" mass="436886">MVAAFSVMIGVATDTQPPEKLAAGGGASRDVASAWHSLASTFDATVGLLLPNEPDGKTVRSTSDKAGKGTGHAPGKGVGQLPEYNPDALANRVAPGKSATIQTGYNAKTSKVDQKRTTSVNTWYDNADGSLTEHLSQSPSNYKNAAGQWTPINDKLTTSGSWYTNSANSFSLSLAASAPSSGKTATSVSGAADRRIVDPSADPKDATDGSTGELADLGLGTNESFGWSLAGAADVAGTTSADGTTVTYPSILADTDLQLTSESYGVKESLTLRSASAANVWTFPLSLKGVSLGQNADGIWQLTDGSGAVVATLEAPYADDSAGTRSDPEPAETHAVGYSLVQASDGTQDLVMTLDKSWLDDPARVFPVTVDPTTTVSINGQEETTYIDTGYPTANNGSSQRMVIGADPGNTADQRRSYLYFPTSSMVGQGWHVTGAQFAAYMYAASNTASSYASYTVDAPGSAWSVTGLTPNNEPTSVSLVGSGTYSTTTTGSVTEDTTVYDGSWTYLSLGTTDFNDWQWSSNVKYYGLELAATSQTDSNYAKWFTSSLYSGYAPYLSLTYTTDVAADVTAWSPSSGEAVQSLTPTLSVQATDTDPFPSAVLGYTFCVYSGTTGKKIVCSAGGTSNSYMVPAKLLKWGQNYQWIALVYDGFQDSAQNFYSFTTTAPPPVLGGQQSSDTSGKGFNAATGDYTSAATDASIATAGPELSVQRSYNSLNQLSSGAFGSGWSTGIDAGVTQVLDGAGNLTEAVVTYPDGEEIAFGRESDGTYDAPAGRYATLTYSSSTGYTLLDRQNTQYQFGHVVTAPVISTTDSTKQTTAGVYGITQVSDAQGRELKYSWSATTGGDVSKEASATSGRYLGFTWNKPAGAAYSHVTSVGEYSAAGTLVDSWNYGYTDNNDDLTSVCAPGETTACTGYTYKAGSVYQETIVNSGAAQYWPLDETSGTSAPTQVAANYGSGTLTYTGVGLGSTATHVAGSQAKVATFNGTSAYASSTASVVDTDGDFTVSAWAQVNTTSGVQDVVTEDGVHNSSFFLQLISDHWSFSRIAADATTGGTAIRASDPAAESANTWYFLTGTYVASTGALSIYVNGALVGTPVADTSPFYSASGALRIGRGFYAGSATDWYNGAISDVAVWGTSLSAMQISQLYAAGNGASRLLTNITRPNLQTNVHEADDADATYDPVTGRVSSVTDANGAQYVVSAPSVGYSAQAYQADVAAYAPTFDWSLGDGAPATLVTNSVTDETTSDGTGLDGTNEQAHYNAVTLGTDGSEFNGATSGTPTYTAGKFNGSSSYVTLPSDFLNELTTGSVVLWFKTSTAGGVILSSSAGTLDPAGAVTTTPGNYTPMLYVGSDGKLHGSFYSQPGYQYTSTSTVDDNTWHMVVLTAGQPSRTPKGVQVCPSAEATVAPAPSSATAGSSASASPSPTPSPCPDPSASTASASPSASSTPYSESMYVDGTAASTSLDPTLAAQPGQTNAYLGGGFIGGNWPNEAHQSSTSNVGTSQGFNGDMADVALYHSALSDSAVSQLWNAYKQVALGNVHYLNAIDKVTVTTPADSYDQNVTHSSTAPVATYYYDPANGMREAASQDPMGAMTTYGYDSAGTLDTVVDPNGDETITGHDDRGNDVSDTTCQDQVEQKCSTSYKTYYFDPVDELDPRNDVMATSSTANSSSATDTTYRTTYAYDTYGNLLSTTDPLGNTTSSTYTDGTGAFPSCDGGTAKPAPVGLQATSITAAGAVTRYTYYADGDVCAVSNGDGDVTTFTYDGLGRISSKTTGHQLVGDWPLTDPAGSTSTLDTSGLGNSGAVTNATFNSSYASFPGTAGQGIATPNPVLNTAGSYSISAWVQLTSAPSTYAMVASIKGSTSANQASAHLMYTTYSGQNRFIFQTSATASSAPTWYSVEATSSPTVGSWYHLVATHDGSTGQIALYINGTLVGTSVAAQSWAPSAGSFDIGSENGSSPFPGDIANVQAYQRALSATEVSTLYAQGRTGAVVSDPLTAAWPLTDAAGSTSAHDATGLGNPAMATGATFNGSYASFAGTSGQGIETANPVLNTSGSYSISAWVQLTSSPSTYAMVAEIKGLAGTSGAANILYTTYDGSNRFIFQTTATQSSSPTWYTAQPNSGPAVGAWYHLVGTRDASTGQISFYINGALVGTASAPSSWTPTTGDFVIGSDNGTSPFPGNIANVQAYQSALSATEVSALYAQGRTAAQLPPVSGMNETTSYLYDTHGQLAQVTNPPVTDAVTGATHTAVTSYTYDDDGDVLSTTVADWGGADASRETTDIYNNYDQVLSQTAPEGNPSYTYDASGNLLASFPADQDGVNHTSTFTYDAYGNAETLTDAAGRETETLYDGAGRKRIVELLNTDEHGQAAPGTNLIQETWTYDPAGRIAQTVQDPGGVNRTTNYTYYDNGLSYQVTESDGNGHSYVDSTSSYDGAGELTTQFTQNGALETDYKYDFGGEKTTTTVDPSGVDRVTTDTYGPDGQVDESTVVGYVQGSTGTRLTVSDNKATFDALGEKLTSSDIDGSLTRTTSYERDWRGLATAVTDPAGNVTYDVYDGSGQQVETITPTVSTTTVSTSTGAVTQANGQAVVTVGYDTFGEAVESVDADGNEIRAGYDADGNKIYSQDPTYDRPDPGTGPATVTPVSVYQYDADGELTHSWDPAATGSETVTPGELPLDTASYTAGEETSATYNNLGYAYNETQTDLSGSITTPLTTSATYDALGEQLNTTDPDGVQTISDYDYLGRVTYQTTYERSGGSDDKTAEYDTVAFGYGTTAYQASNPAGYATLQTVQTASTLAVSQSSAATVLSAAYRTYDSAGELASQISPVDTASSSDVAVESYTYDGAGRVVNTSEPNGSSTQTHFDEAGLETSSSTEDGTGAVIASGSSTYDTDGQAITSTTLDQTATQSPTGTATYATSCFTYDATGLLTTEVQPVTAASNPANGCTGYVTSGTGANAIQVSYAYDPSGKQTAYTDGDGNTTYTSYNSLGQAEATIVPAVSTSTYSYTGLADRETVNTYDADGNVTAEQEPGSVTVTSDYDAFGRTSDQNGSVGSGSGSGTTAPTAERSFTYGNDGEILSASTSATSNSAATTESFTYDDRGSLTSATGATGATGDSSFTYTAAGQMASRTDASGTSTYAYADGLLTSDTDAASGTTLQYAYYPTTGQTKSVSYGGSGGDTRTFLYNAAGDVTSDSLTVTATGSNVGLLTYAYNAAGELTSKQDSTGTANAYTYDEAGRLTSWTKGSSTSAYSGSGTCTNGSSLTCYAYDADSNRTEVGSNVYAYDARDELTSDGTNTYTYTANGDVSQISKSTVNGPVVTGYTDDAYGQQQTAGVSTYTYDAAGRMVSETSGTTTSTTQYSGTGNDVAEAGGQTYSRDPSGGLVGENTAGASTAGNVLWTDEHTDVVAAFGASSTTLSGTQEYDPLGNVLTSTGAMQGIELGYQSEFTDKSTGEVNMASRWYNPATGTFLNKDSATNSATPDTANANPFAYGNGDPLVGTDPTGTTKCDINPELCSGKAKTERPQTTPTPPSPPADQTVAQDPNACATKLCHDQVTQQIETVQTVQNNIVDEAYSDLDRECMHGAGAVKCLEAHADQTYSKAIGDTLQETGGQYVENGELITDQTYISNVVGAQEAAAAQAKAAQHRSWWKTAISVATQVITTVATVAAVIACAACAPLVGALASMIDYSVDAALNGNFSVTGMIASGVVGLASAYIGGAASGLASKITSKIASSVLSSALEGAVAGTAAGAVGGFGNYSISCGQSCSLTGALVSTGTGALVGGITGGVGGGALAAAGKAAGSLRSSGDSAAGDATGAADTAAANTGETASGTPDVEAGGSAATDVSEPTGSGSPANGEGDPANDTTGCPSAPNSFTASTPVLMADGTTKAISQVKVGDQIENSIPGQSGVQTNTVTAVEVVQTDHDFVDVTVKPVTPTTPSTQPATASGSTSSTIKIKTAVKRATLGAAAALTAIGLATSAVQAVAPQSTAAGASTSAAALASSSSTSTPTAHDTTSHNTAASAKAMPSGGTITTTFLHPFYDETQTSFVEAQFLHTGDVLQTTDGTAVITALHLYHADTTTYDLTIGSLHTFYVLAGQTPVLVHNTNGCGPVVGLNDPSSEISQVSMSARMANGVKPTQNVAVYRVGEGDGARYLAAANDPGGLHSEEILNNFIKDPANGISPDDVTGVYSERVPCMTDPHNCASSLSQYGNAQDDISWSLNPDGIRNGAKNAGAIARAMGSYSGPPDGLPDFEWITP</sequence>
<evidence type="ECO:0000313" key="7">
    <source>
        <dbReference type="Proteomes" id="UP000675781"/>
    </source>
</evidence>
<feature type="region of interest" description="Disordered" evidence="3">
    <location>
        <begin position="3021"/>
        <end position="3069"/>
    </location>
</feature>
<dbReference type="Pfam" id="PF07591">
    <property type="entry name" value="PT-HINT"/>
    <property type="match status" value="1"/>
</dbReference>
<comment type="caution">
    <text evidence="6">The sequence shown here is derived from an EMBL/GenBank/DDBJ whole genome shotgun (WGS) entry which is preliminary data.</text>
</comment>
<keyword evidence="2" id="KW-1015">Disulfide bond</keyword>
<dbReference type="InterPro" id="IPR045351">
    <property type="entry name" value="DUF6531"/>
</dbReference>
<feature type="compositionally biased region" description="Low complexity" evidence="3">
    <location>
        <begin position="1398"/>
        <end position="1421"/>
    </location>
</feature>
<keyword evidence="1" id="KW-0732">Signal</keyword>
<dbReference type="NCBIfam" id="TIGR01643">
    <property type="entry name" value="YD_repeat_2x"/>
    <property type="match status" value="4"/>
</dbReference>
<accession>A0A941ESV3</accession>